<evidence type="ECO:0000256" key="1">
    <source>
        <dbReference type="SAM" id="SignalP"/>
    </source>
</evidence>
<evidence type="ECO:0000313" key="3">
    <source>
        <dbReference type="EMBL" id="MFD1631319.1"/>
    </source>
</evidence>
<name>A0ABW4IG12_9SPHI</name>
<evidence type="ECO:0000313" key="4">
    <source>
        <dbReference type="Proteomes" id="UP001597118"/>
    </source>
</evidence>
<gene>
    <name evidence="3" type="ORF">ACFSAH_15695</name>
</gene>
<keyword evidence="4" id="KW-1185">Reference proteome</keyword>
<evidence type="ECO:0000259" key="2">
    <source>
        <dbReference type="Pfam" id="PF13568"/>
    </source>
</evidence>
<dbReference type="InterPro" id="IPR025665">
    <property type="entry name" value="Beta-barrel_OMP_2"/>
</dbReference>
<reference evidence="4" key="1">
    <citation type="journal article" date="2019" name="Int. J. Syst. Evol. Microbiol.">
        <title>The Global Catalogue of Microorganisms (GCM) 10K type strain sequencing project: providing services to taxonomists for standard genome sequencing and annotation.</title>
        <authorList>
            <consortium name="The Broad Institute Genomics Platform"/>
            <consortium name="The Broad Institute Genome Sequencing Center for Infectious Disease"/>
            <person name="Wu L."/>
            <person name="Ma J."/>
        </authorList>
    </citation>
    <scope>NUCLEOTIDE SEQUENCE [LARGE SCALE GENOMIC DNA]</scope>
    <source>
        <strain evidence="4">CCUG 53762</strain>
    </source>
</reference>
<dbReference type="Proteomes" id="UP001597118">
    <property type="component" value="Unassembled WGS sequence"/>
</dbReference>
<dbReference type="RefSeq" id="WP_379663688.1">
    <property type="nucleotide sequence ID" value="NZ_JBHUDG010000046.1"/>
</dbReference>
<organism evidence="3 4">
    <name type="scientific">Pseudopedobacter beijingensis</name>
    <dbReference type="NCBI Taxonomy" id="1207056"/>
    <lineage>
        <taxon>Bacteria</taxon>
        <taxon>Pseudomonadati</taxon>
        <taxon>Bacteroidota</taxon>
        <taxon>Sphingobacteriia</taxon>
        <taxon>Sphingobacteriales</taxon>
        <taxon>Sphingobacteriaceae</taxon>
        <taxon>Pseudopedobacter</taxon>
    </lineage>
</organism>
<feature type="chain" id="PRO_5046322577" evidence="1">
    <location>
        <begin position="21"/>
        <end position="238"/>
    </location>
</feature>
<keyword evidence="1" id="KW-0732">Signal</keyword>
<feature type="signal peptide" evidence="1">
    <location>
        <begin position="1"/>
        <end position="20"/>
    </location>
</feature>
<dbReference type="EMBL" id="JBHUDG010000046">
    <property type="protein sequence ID" value="MFD1631319.1"/>
    <property type="molecule type" value="Genomic_DNA"/>
</dbReference>
<sequence>MKKSLYIFIIHALICMASYAQTNSEIGKVTWGIKAGINSFDLYGKEIDYIFADDKTTAEQGFNIGAFANTRLGKYFGLNHEIEFNQRNTGVQLTDAVNGDYASKLKRQYIDLVPVNLTFHFYGLQIYAGPYLSALLNANVNRKDDDGNYFKDKSIFGDPANDESESLYLQKFDFGINTGIEYQFGTGLSVGARYIHGFTDLFQYANSYGNEDTKNNNIKIYNKGLMVSLGYAFNKKMK</sequence>
<dbReference type="Pfam" id="PF13568">
    <property type="entry name" value="OMP_b-brl_2"/>
    <property type="match status" value="1"/>
</dbReference>
<accession>A0ABW4IG12</accession>
<comment type="caution">
    <text evidence="3">The sequence shown here is derived from an EMBL/GenBank/DDBJ whole genome shotgun (WGS) entry which is preliminary data.</text>
</comment>
<proteinExistence type="predicted"/>
<protein>
    <submittedName>
        <fullName evidence="3">Porin family protein</fullName>
    </submittedName>
</protein>
<feature type="domain" description="Outer membrane protein beta-barrel" evidence="2">
    <location>
        <begin position="20"/>
        <end position="203"/>
    </location>
</feature>